<dbReference type="InterPro" id="IPR038404">
    <property type="entry name" value="TRAP_DctP_sf"/>
</dbReference>
<name>A0A6N9H4X7_9MICO</name>
<dbReference type="PANTHER" id="PTHR33376">
    <property type="match status" value="1"/>
</dbReference>
<keyword evidence="6" id="KW-1185">Reference proteome</keyword>
<evidence type="ECO:0000313" key="5">
    <source>
        <dbReference type="EMBL" id="MYM19080.1"/>
    </source>
</evidence>
<dbReference type="Gene3D" id="3.40.190.170">
    <property type="entry name" value="Bacterial extracellular solute-binding protein, family 7"/>
    <property type="match status" value="1"/>
</dbReference>
<reference evidence="5 6" key="1">
    <citation type="submission" date="2020-01" db="EMBL/GenBank/DDBJ databases">
        <authorList>
            <person name="Deng T."/>
        </authorList>
    </citation>
    <scope>NUCLEOTIDE SEQUENCE [LARGE SCALE GENOMIC DNA]</scope>
    <source>
        <strain evidence="5 6">5221</strain>
    </source>
</reference>
<evidence type="ECO:0000256" key="2">
    <source>
        <dbReference type="ARBA" id="ARBA00022448"/>
    </source>
</evidence>
<comment type="similarity">
    <text evidence="1">Belongs to the bacterial solute-binding protein 7 family.</text>
</comment>
<comment type="caution">
    <text evidence="5">The sequence shown here is derived from an EMBL/GenBank/DDBJ whole genome shotgun (WGS) entry which is preliminary data.</text>
</comment>
<keyword evidence="2" id="KW-0813">Transport</keyword>
<evidence type="ECO:0000256" key="4">
    <source>
        <dbReference type="SAM" id="SignalP"/>
    </source>
</evidence>
<dbReference type="GO" id="GO:0055085">
    <property type="term" value="P:transmembrane transport"/>
    <property type="evidence" value="ECO:0007669"/>
    <property type="project" value="InterPro"/>
</dbReference>
<dbReference type="PROSITE" id="PS51257">
    <property type="entry name" value="PROKAR_LIPOPROTEIN"/>
    <property type="match status" value="1"/>
</dbReference>
<dbReference type="RefSeq" id="WP_160952516.1">
    <property type="nucleotide sequence ID" value="NZ_WWEQ01000009.1"/>
</dbReference>
<dbReference type="Pfam" id="PF03480">
    <property type="entry name" value="DctP"/>
    <property type="match status" value="1"/>
</dbReference>
<dbReference type="AlphaFoldDB" id="A0A6N9H4X7"/>
<gene>
    <name evidence="5" type="ORF">GSY69_03600</name>
</gene>
<proteinExistence type="inferred from homology"/>
<dbReference type="Proteomes" id="UP000469215">
    <property type="component" value="Unassembled WGS sequence"/>
</dbReference>
<feature type="signal peptide" evidence="4">
    <location>
        <begin position="1"/>
        <end position="21"/>
    </location>
</feature>
<feature type="chain" id="PRO_5038809235" evidence="4">
    <location>
        <begin position="22"/>
        <end position="420"/>
    </location>
</feature>
<evidence type="ECO:0000256" key="1">
    <source>
        <dbReference type="ARBA" id="ARBA00009023"/>
    </source>
</evidence>
<evidence type="ECO:0000313" key="6">
    <source>
        <dbReference type="Proteomes" id="UP000469215"/>
    </source>
</evidence>
<dbReference type="EMBL" id="WWEQ01000009">
    <property type="protein sequence ID" value="MYM19080.1"/>
    <property type="molecule type" value="Genomic_DNA"/>
</dbReference>
<organism evidence="5 6">
    <name type="scientific">Brevibacterium rongguiense</name>
    <dbReference type="NCBI Taxonomy" id="2695267"/>
    <lineage>
        <taxon>Bacteria</taxon>
        <taxon>Bacillati</taxon>
        <taxon>Actinomycetota</taxon>
        <taxon>Actinomycetes</taxon>
        <taxon>Micrococcales</taxon>
        <taxon>Brevibacteriaceae</taxon>
        <taxon>Brevibacterium</taxon>
    </lineage>
</organism>
<sequence>MKKIAALLTACLASIALTGCAGSIAKASRSGPGGEGFGFGAEQADVNAIVDRLEPTTITFQPSASSPKSIMADNGLSFKEYVEKRSHGRIMVDIVWGQAIAGYSEVHDALADGRVDVSYTLPGYLPTDYPAVNALGTAMSALPAAQPVSGELIANGSAAELGWNNEQVLEEYADRGLVTLHPFIASGGYYGICTDPLTSLADWKGKQVRIATASQGQVVTKMGASPVSLAFPETYEALQRGTVDCTLGQRLPSAESHIFDVAPNIAYTTKTSFSRTPGAYLAGLTYTKMPLAYQQIVFDAMGESAGRNIATVMKGTADSVRQSRAAKGTIEAMDDEAQTAIGESFKGLVQRDIERGTAAGDIRSTVDEVQAAWTARVKEMDVPDGDLATMDKWYDAEQANFQGYADAITSLPGWRSHRPS</sequence>
<keyword evidence="3 4" id="KW-0732">Signal</keyword>
<protein>
    <submittedName>
        <fullName evidence="5">C4-dicarboxylate ABC transporter substrate-binding protein</fullName>
    </submittedName>
</protein>
<dbReference type="InterPro" id="IPR018389">
    <property type="entry name" value="DctP_fam"/>
</dbReference>
<accession>A0A6N9H4X7</accession>
<dbReference type="PANTHER" id="PTHR33376:SF7">
    <property type="entry name" value="C4-DICARBOXYLATE-BINDING PROTEIN DCTB"/>
    <property type="match status" value="1"/>
</dbReference>
<evidence type="ECO:0000256" key="3">
    <source>
        <dbReference type="ARBA" id="ARBA00022729"/>
    </source>
</evidence>